<accession>A0A2K5CAG5</accession>
<dbReference type="AlphaFoldDB" id="A0A2K5CAG5"/>
<dbReference type="Ensembl" id="ENSANAT00000023459.1">
    <property type="protein sequence ID" value="ENSANAP00000005696.1"/>
    <property type="gene ID" value="ENSANAG00000020932.1"/>
</dbReference>
<proteinExistence type="predicted"/>
<protein>
    <submittedName>
        <fullName evidence="2">Uncharacterized protein</fullName>
    </submittedName>
</protein>
<feature type="compositionally biased region" description="Low complexity" evidence="1">
    <location>
        <begin position="148"/>
        <end position="162"/>
    </location>
</feature>
<organism evidence="2 3">
    <name type="scientific">Aotus nancymaae</name>
    <name type="common">Ma's night monkey</name>
    <dbReference type="NCBI Taxonomy" id="37293"/>
    <lineage>
        <taxon>Eukaryota</taxon>
        <taxon>Metazoa</taxon>
        <taxon>Chordata</taxon>
        <taxon>Craniata</taxon>
        <taxon>Vertebrata</taxon>
        <taxon>Euteleostomi</taxon>
        <taxon>Mammalia</taxon>
        <taxon>Eutheria</taxon>
        <taxon>Euarchontoglires</taxon>
        <taxon>Primates</taxon>
        <taxon>Haplorrhini</taxon>
        <taxon>Platyrrhini</taxon>
        <taxon>Aotidae</taxon>
        <taxon>Aotus</taxon>
    </lineage>
</organism>
<sequence>DYRRKPSPTMQSRLCMGPRAQVPCIALNWCPPTFPFHGMPLSPAESLCVLQAPPAQQLPGRILAPCSLHLQPQGNRLEEAAEAVKPPHTGLRKHLVHIKEWCSEGAEAVAWHCHCHFLTNPKPQGQGAPGGRDRTRRLSPVAVLSHLPGDQAPDQGQPPNAQSLQVPSGFWSPIQPSFLHLSDCSETTWV</sequence>
<evidence type="ECO:0000313" key="2">
    <source>
        <dbReference type="Ensembl" id="ENSANAP00000005696.1"/>
    </source>
</evidence>
<name>A0A2K5CAG5_AOTNA</name>
<reference evidence="2" key="1">
    <citation type="submission" date="2025-08" db="UniProtKB">
        <authorList>
            <consortium name="Ensembl"/>
        </authorList>
    </citation>
    <scope>IDENTIFICATION</scope>
</reference>
<dbReference type="GeneTree" id="ENSGT00910000147183"/>
<evidence type="ECO:0000256" key="1">
    <source>
        <dbReference type="SAM" id="MobiDB-lite"/>
    </source>
</evidence>
<evidence type="ECO:0000313" key="3">
    <source>
        <dbReference type="Proteomes" id="UP000233020"/>
    </source>
</evidence>
<dbReference type="OMA" id="HTGLRKH"/>
<reference evidence="2" key="2">
    <citation type="submission" date="2025-09" db="UniProtKB">
        <authorList>
            <consortium name="Ensembl"/>
        </authorList>
    </citation>
    <scope>IDENTIFICATION</scope>
</reference>
<feature type="region of interest" description="Disordered" evidence="1">
    <location>
        <begin position="146"/>
        <end position="166"/>
    </location>
</feature>
<keyword evidence="3" id="KW-1185">Reference proteome</keyword>
<dbReference type="Proteomes" id="UP000233020">
    <property type="component" value="Unplaced"/>
</dbReference>